<feature type="domain" description="RIN4 pathogenic type III effector avirulence factor Avr cleavage site" evidence="1">
    <location>
        <begin position="65"/>
        <end position="98"/>
    </location>
</feature>
<organism evidence="2 3">
    <name type="scientific">Arabidopsis suecica</name>
    <name type="common">Swedish thale-cress</name>
    <name type="synonym">Cardaminopsis suecica</name>
    <dbReference type="NCBI Taxonomy" id="45249"/>
    <lineage>
        <taxon>Eukaryota</taxon>
        <taxon>Viridiplantae</taxon>
        <taxon>Streptophyta</taxon>
        <taxon>Embryophyta</taxon>
        <taxon>Tracheophyta</taxon>
        <taxon>Spermatophyta</taxon>
        <taxon>Magnoliopsida</taxon>
        <taxon>eudicotyledons</taxon>
        <taxon>Gunneridae</taxon>
        <taxon>Pentapetalae</taxon>
        <taxon>rosids</taxon>
        <taxon>malvids</taxon>
        <taxon>Brassicales</taxon>
        <taxon>Brassicaceae</taxon>
        <taxon>Camelineae</taxon>
        <taxon>Arabidopsis</taxon>
    </lineage>
</organism>
<protein>
    <submittedName>
        <fullName evidence="2">RIN4 pathogenic type III effector avirulence factor Avr cleavage site</fullName>
    </submittedName>
</protein>
<keyword evidence="3" id="KW-1185">Reference proteome</keyword>
<dbReference type="PANTHER" id="PTHR33882:SF11">
    <property type="entry name" value="RPM1-INTERACTING PROTEIN 4 (RIN4) FAMILY PROTEIN"/>
    <property type="match status" value="1"/>
</dbReference>
<dbReference type="OrthoDB" id="1885368at2759"/>
<dbReference type="PANTHER" id="PTHR33882">
    <property type="entry name" value="PATHOGENIC TYPE III EFFECTOR AVIRULENCE FACTOR AVR AVRRPT-CLEAVAGE: CLEAVAGE SITE PROTEIN"/>
    <property type="match status" value="1"/>
</dbReference>
<dbReference type="Proteomes" id="UP000694251">
    <property type="component" value="Chromosome 5"/>
</dbReference>
<gene>
    <name evidence="2" type="ORF">ISN44_As05g018440</name>
</gene>
<dbReference type="InterPro" id="IPR008700">
    <property type="entry name" value="TypeIII_avirulence_cleave"/>
</dbReference>
<dbReference type="EMBL" id="JAEFBJ010000005">
    <property type="protein sequence ID" value="KAG7609772.1"/>
    <property type="molecule type" value="Genomic_DNA"/>
</dbReference>
<comment type="caution">
    <text evidence="2">The sequence shown here is derived from an EMBL/GenBank/DDBJ whole genome shotgun (WGS) entry which is preliminary data.</text>
</comment>
<dbReference type="Pfam" id="PF05627">
    <property type="entry name" value="AvrRpt-cleavage"/>
    <property type="match status" value="1"/>
</dbReference>
<reference evidence="2 3" key="1">
    <citation type="submission" date="2020-12" db="EMBL/GenBank/DDBJ databases">
        <title>Concerted genomic and epigenomic changes stabilize Arabidopsis allopolyploids.</title>
        <authorList>
            <person name="Chen Z."/>
        </authorList>
    </citation>
    <scope>NUCLEOTIDE SEQUENCE [LARGE SCALE GENOMIC DNA]</scope>
    <source>
        <strain evidence="2">As9502</strain>
        <tissue evidence="2">Leaf</tissue>
    </source>
</reference>
<name>A0A8T2DH67_ARASU</name>
<accession>A0A8T2DH67</accession>
<proteinExistence type="predicted"/>
<evidence type="ECO:0000313" key="3">
    <source>
        <dbReference type="Proteomes" id="UP000694251"/>
    </source>
</evidence>
<evidence type="ECO:0000313" key="2">
    <source>
        <dbReference type="EMBL" id="KAG7609772.1"/>
    </source>
</evidence>
<dbReference type="AlphaFoldDB" id="A0A8T2DH67"/>
<evidence type="ECO:0000259" key="1">
    <source>
        <dbReference type="Pfam" id="PF05627"/>
    </source>
</evidence>
<sequence length="155" mass="18006">MMSELQSRHVELSSVNARFIEWGKLTDAISTSISLFFFFFSGNIWFPKQIICLSNEFYSWIQNAAWTPVPQFGGWDQKGPNDATNYSVVFSKARANRKQNKAGVRHSSLGSEQELMVSVRRNHQQLHHRHETQDDDPVMKKKRILTYINCCIRPN</sequence>